<proteinExistence type="predicted"/>
<dbReference type="InParanoid" id="A0A1V8THF6"/>
<evidence type="ECO:0000313" key="2">
    <source>
        <dbReference type="Proteomes" id="UP000192596"/>
    </source>
</evidence>
<sequence length="265" mass="30282">MTSQYLSVDPDHVADDVLIFDEDVMIVRHDLNLQESAVNGAIRERAERATTDEQLAELQHEKLWLHTKRVALTKWRGEMYKHAPNRVIWSPVEYPRVDRIHARGSQHRPVKVQLSHALRALDMAIRNAPIDSDPNIVVPEQVWSVLSHPLRYTVTGALEDAVREVNGRRMSAWELHQHMQRRVNERTPRLLERVAQGREEALVMQGFVATLIVRIVEAQQKCKNVKGRSPARVIVEASEVREQLQGKVGLQMIENLGMANGRGCT</sequence>
<dbReference type="AlphaFoldDB" id="A0A1V8THF6"/>
<protein>
    <submittedName>
        <fullName evidence="1">Uncharacterized protein</fullName>
    </submittedName>
</protein>
<name>A0A1V8THF6_9PEZI</name>
<dbReference type="Proteomes" id="UP000192596">
    <property type="component" value="Unassembled WGS sequence"/>
</dbReference>
<keyword evidence="2" id="KW-1185">Reference proteome</keyword>
<evidence type="ECO:0000313" key="1">
    <source>
        <dbReference type="EMBL" id="OQO10819.1"/>
    </source>
</evidence>
<gene>
    <name evidence="1" type="ORF">B0A48_04119</name>
</gene>
<dbReference type="EMBL" id="NAJO01000008">
    <property type="protein sequence ID" value="OQO10819.1"/>
    <property type="molecule type" value="Genomic_DNA"/>
</dbReference>
<reference evidence="2" key="1">
    <citation type="submission" date="2017-03" db="EMBL/GenBank/DDBJ databases">
        <title>Genomes of endolithic fungi from Antarctica.</title>
        <authorList>
            <person name="Coleine C."/>
            <person name="Masonjones S."/>
            <person name="Stajich J.E."/>
        </authorList>
    </citation>
    <scope>NUCLEOTIDE SEQUENCE [LARGE SCALE GENOMIC DNA]</scope>
    <source>
        <strain evidence="2">CCFEE 5527</strain>
    </source>
</reference>
<accession>A0A1V8THF6</accession>
<comment type="caution">
    <text evidence="1">The sequence shown here is derived from an EMBL/GenBank/DDBJ whole genome shotgun (WGS) entry which is preliminary data.</text>
</comment>
<organism evidence="1 2">
    <name type="scientific">Cryoendolithus antarcticus</name>
    <dbReference type="NCBI Taxonomy" id="1507870"/>
    <lineage>
        <taxon>Eukaryota</taxon>
        <taxon>Fungi</taxon>
        <taxon>Dikarya</taxon>
        <taxon>Ascomycota</taxon>
        <taxon>Pezizomycotina</taxon>
        <taxon>Dothideomycetes</taxon>
        <taxon>Dothideomycetidae</taxon>
        <taxon>Cladosporiales</taxon>
        <taxon>Cladosporiaceae</taxon>
        <taxon>Cryoendolithus</taxon>
    </lineage>
</organism>